<evidence type="ECO:0000313" key="1">
    <source>
        <dbReference type="EMBL" id="ARW57536.1"/>
    </source>
</evidence>
<dbReference type="RefSeq" id="YP_009609438.1">
    <property type="nucleotide sequence ID" value="NC_041996.1"/>
</dbReference>
<dbReference type="EMBL" id="MF036690">
    <property type="protein sequence ID" value="ARW57536.1"/>
    <property type="molecule type" value="Genomic_DNA"/>
</dbReference>
<dbReference type="KEGG" id="vg:40085522"/>
<dbReference type="OrthoDB" id="40121at10239"/>
<dbReference type="Proteomes" id="UP000225148">
    <property type="component" value="Segment"/>
</dbReference>
<proteinExistence type="predicted"/>
<reference evidence="1 2" key="1">
    <citation type="submission" date="2017-04" db="EMBL/GenBank/DDBJ databases">
        <title>Environmental T4-family bacteriophages evolve to escape abortive infection via multiple routes in a bacterial host employing altruistic suicide through Type III toxin-antitoxin systems.</title>
        <authorList>
            <person name="Chen B."/>
            <person name="Salmond G.P.C."/>
            <person name="Akusobi C."/>
            <person name="Fang X."/>
        </authorList>
    </citation>
    <scope>NUCLEOTIDE SEQUENCE [LARGE SCALE GENOMIC DNA]</scope>
</reference>
<dbReference type="GeneID" id="40085522"/>
<accession>A0A1Z1LXJ4</accession>
<sequence>MTISTKQEALEELQHVLQTQSVVLGWAEKPITFEELIRARLGDDYLNKIYEIIDRG</sequence>
<evidence type="ECO:0000313" key="2">
    <source>
        <dbReference type="Proteomes" id="UP000225148"/>
    </source>
</evidence>
<organism evidence="1 2">
    <name type="scientific">Serratia phage CHI14</name>
    <dbReference type="NCBI Taxonomy" id="2006941"/>
    <lineage>
        <taxon>Viruses</taxon>
        <taxon>Duplodnaviria</taxon>
        <taxon>Heunggongvirae</taxon>
        <taxon>Uroviricota</taxon>
        <taxon>Caudoviricetes</taxon>
        <taxon>Pantevenvirales</taxon>
        <taxon>Straboviridae</taxon>
        <taxon>Tevenvirinae</taxon>
        <taxon>Winklervirus</taxon>
        <taxon>Winklervirus chi14</taxon>
    </lineage>
</organism>
<protein>
    <submittedName>
        <fullName evidence="1">Uncharacterized protein</fullName>
    </submittedName>
</protein>
<name>A0A1Z1LXJ4_9CAUD</name>
<keyword evidence="2" id="KW-1185">Reference proteome</keyword>